<evidence type="ECO:0000313" key="3">
    <source>
        <dbReference type="EMBL" id="KAJ8981929.1"/>
    </source>
</evidence>
<evidence type="ECO:0000313" key="4">
    <source>
        <dbReference type="Proteomes" id="UP001162164"/>
    </source>
</evidence>
<keyword evidence="2" id="KW-0732">Signal</keyword>
<organism evidence="3 4">
    <name type="scientific">Molorchus minor</name>
    <dbReference type="NCBI Taxonomy" id="1323400"/>
    <lineage>
        <taxon>Eukaryota</taxon>
        <taxon>Metazoa</taxon>
        <taxon>Ecdysozoa</taxon>
        <taxon>Arthropoda</taxon>
        <taxon>Hexapoda</taxon>
        <taxon>Insecta</taxon>
        <taxon>Pterygota</taxon>
        <taxon>Neoptera</taxon>
        <taxon>Endopterygota</taxon>
        <taxon>Coleoptera</taxon>
        <taxon>Polyphaga</taxon>
        <taxon>Cucujiformia</taxon>
        <taxon>Chrysomeloidea</taxon>
        <taxon>Cerambycidae</taxon>
        <taxon>Lamiinae</taxon>
        <taxon>Monochamini</taxon>
        <taxon>Molorchus</taxon>
    </lineage>
</organism>
<name>A0ABQ9JVH0_9CUCU</name>
<dbReference type="EMBL" id="JAPWTJ010000153">
    <property type="protein sequence ID" value="KAJ8981929.1"/>
    <property type="molecule type" value="Genomic_DNA"/>
</dbReference>
<keyword evidence="4" id="KW-1185">Reference proteome</keyword>
<protein>
    <submittedName>
        <fullName evidence="3">Uncharacterized protein</fullName>
    </submittedName>
</protein>
<feature type="signal peptide" evidence="2">
    <location>
        <begin position="1"/>
        <end position="26"/>
    </location>
</feature>
<reference evidence="3" key="1">
    <citation type="journal article" date="2023" name="Insect Mol. Biol.">
        <title>Genome sequencing provides insights into the evolution of gene families encoding plant cell wall-degrading enzymes in longhorned beetles.</title>
        <authorList>
            <person name="Shin N.R."/>
            <person name="Okamura Y."/>
            <person name="Kirsch R."/>
            <person name="Pauchet Y."/>
        </authorList>
    </citation>
    <scope>NUCLEOTIDE SEQUENCE</scope>
    <source>
        <strain evidence="3">MMC_N1</strain>
    </source>
</reference>
<dbReference type="Proteomes" id="UP001162164">
    <property type="component" value="Unassembled WGS sequence"/>
</dbReference>
<evidence type="ECO:0000256" key="1">
    <source>
        <dbReference type="SAM" id="MobiDB-lite"/>
    </source>
</evidence>
<accession>A0ABQ9JVH0</accession>
<gene>
    <name evidence="3" type="ORF">NQ317_002099</name>
</gene>
<sequence>MLVCVSVMSATVVAVGLSLWAQVCAAQEHVPKSPPRVDKPLLLNSFIPATTWKPTARPPVVGSGTTSTTMRPTPPHRPAIYAPAKPPGAGAYYSQKREYIDRLQRPSGSNYFDRYRQPLAGEELPPVGQTSREGHSRNLPNVEEDPIDYELYFGKGFSDLVALEKRIEPDVVANDVDVQVQQFAREYDDSDFRFESFRQKKVPPTKAYVTLLSLYDLLNKESKRLGLNKYQGYSDEVLQELIKSSMGTSAYQLRMVINKVVERGDTRKQDIVKKINQLIADLDEPHSYINEALKDIPPLPYAS</sequence>
<feature type="region of interest" description="Disordered" evidence="1">
    <location>
        <begin position="121"/>
        <end position="141"/>
    </location>
</feature>
<proteinExistence type="predicted"/>
<feature type="region of interest" description="Disordered" evidence="1">
    <location>
        <begin position="57"/>
        <end position="84"/>
    </location>
</feature>
<evidence type="ECO:0000256" key="2">
    <source>
        <dbReference type="SAM" id="SignalP"/>
    </source>
</evidence>
<comment type="caution">
    <text evidence="3">The sequence shown here is derived from an EMBL/GenBank/DDBJ whole genome shotgun (WGS) entry which is preliminary data.</text>
</comment>
<feature type="chain" id="PRO_5045042697" evidence="2">
    <location>
        <begin position="27"/>
        <end position="303"/>
    </location>
</feature>